<dbReference type="SUPFAM" id="SSF46689">
    <property type="entry name" value="Homeodomain-like"/>
    <property type="match status" value="1"/>
</dbReference>
<keyword evidence="5" id="KW-1185">Reference proteome</keyword>
<feature type="region of interest" description="Disordered" evidence="1">
    <location>
        <begin position="120"/>
        <end position="164"/>
    </location>
</feature>
<dbReference type="SMART" id="SM00717">
    <property type="entry name" value="SANT"/>
    <property type="match status" value="2"/>
</dbReference>
<dbReference type="EMBL" id="LGRX02008804">
    <property type="protein sequence ID" value="KAK3272763.1"/>
    <property type="molecule type" value="Genomic_DNA"/>
</dbReference>
<dbReference type="InterPro" id="IPR001005">
    <property type="entry name" value="SANT/Myb"/>
</dbReference>
<evidence type="ECO:0000256" key="1">
    <source>
        <dbReference type="SAM" id="MobiDB-lite"/>
    </source>
</evidence>
<sequence length="429" mass="46983">MDSPTCDDPRDEGPRTRITWTPEEDGVLTALVQKNGPRNWSQIAEALCSNPKRNGKSCRLRWFNQLDPNLNKKPFTEEEDKVVIQAQAELGNKWAAISKLLPGRTDNCIKNHWNSKLRKKRGLPADLSDDEEAPSKRIRTRPNNEEDEQLPEGSDARMTTEDDAVAPETPKGLTVHIPHSAIPVPQEPCADQPSPVRANEVVNTPSKTQPHQPLGVYNCIRPPRWMLELCGGTPGRSPTSNLNSQKVWDTQPCTPSPLGQKRETPSSPSGEPDTAQGFRPYSNSGCTPVAAQLQNVVAGTSAPQGSLNTGGGENMKENVAEEVTNRGKGFVSKSSTRNVLYDQATGGFNRPVCESINKYFTAVRPESVPATLSEEQEQAQARFNAMILHQWMAATAYMMASDSQISQVSFPPTPTAVQALPKKVLTEGN</sequence>
<dbReference type="GO" id="GO:0000981">
    <property type="term" value="F:DNA-binding transcription factor activity, RNA polymerase II-specific"/>
    <property type="evidence" value="ECO:0007669"/>
    <property type="project" value="TreeGrafter"/>
</dbReference>
<feature type="domain" description="Myb-like" evidence="2">
    <location>
        <begin position="67"/>
        <end position="117"/>
    </location>
</feature>
<proteinExistence type="predicted"/>
<protein>
    <submittedName>
        <fullName evidence="4">Uncharacterized protein</fullName>
    </submittedName>
</protein>
<evidence type="ECO:0000259" key="3">
    <source>
        <dbReference type="PROSITE" id="PS51294"/>
    </source>
</evidence>
<evidence type="ECO:0000259" key="2">
    <source>
        <dbReference type="PROSITE" id="PS50090"/>
    </source>
</evidence>
<dbReference type="InterPro" id="IPR009057">
    <property type="entry name" value="Homeodomain-like_sf"/>
</dbReference>
<name>A0AAE0L5F7_9CHLO</name>
<dbReference type="CDD" id="cd00167">
    <property type="entry name" value="SANT"/>
    <property type="match status" value="2"/>
</dbReference>
<feature type="domain" description="HTH myb-type" evidence="3">
    <location>
        <begin position="67"/>
        <end position="121"/>
    </location>
</feature>
<dbReference type="Gene3D" id="1.10.10.60">
    <property type="entry name" value="Homeodomain-like"/>
    <property type="match status" value="2"/>
</dbReference>
<dbReference type="Proteomes" id="UP001190700">
    <property type="component" value="Unassembled WGS sequence"/>
</dbReference>
<evidence type="ECO:0000313" key="5">
    <source>
        <dbReference type="Proteomes" id="UP001190700"/>
    </source>
</evidence>
<dbReference type="PANTHER" id="PTHR45614:SF25">
    <property type="entry name" value="MYB PROTEIN"/>
    <property type="match status" value="1"/>
</dbReference>
<dbReference type="InterPro" id="IPR017930">
    <property type="entry name" value="Myb_dom"/>
</dbReference>
<comment type="caution">
    <text evidence="4">The sequence shown here is derived from an EMBL/GenBank/DDBJ whole genome shotgun (WGS) entry which is preliminary data.</text>
</comment>
<accession>A0AAE0L5F7</accession>
<feature type="region of interest" description="Disordered" evidence="1">
    <location>
        <begin position="231"/>
        <end position="284"/>
    </location>
</feature>
<gene>
    <name evidence="4" type="ORF">CYMTET_18960</name>
</gene>
<dbReference type="PROSITE" id="PS51294">
    <property type="entry name" value="HTH_MYB"/>
    <property type="match status" value="2"/>
</dbReference>
<dbReference type="GO" id="GO:0000978">
    <property type="term" value="F:RNA polymerase II cis-regulatory region sequence-specific DNA binding"/>
    <property type="evidence" value="ECO:0007669"/>
    <property type="project" value="TreeGrafter"/>
</dbReference>
<feature type="compositionally biased region" description="Polar residues" evidence="1">
    <location>
        <begin position="236"/>
        <end position="253"/>
    </location>
</feature>
<dbReference type="GO" id="GO:0005634">
    <property type="term" value="C:nucleus"/>
    <property type="evidence" value="ECO:0007669"/>
    <property type="project" value="TreeGrafter"/>
</dbReference>
<organism evidence="4 5">
    <name type="scientific">Cymbomonas tetramitiformis</name>
    <dbReference type="NCBI Taxonomy" id="36881"/>
    <lineage>
        <taxon>Eukaryota</taxon>
        <taxon>Viridiplantae</taxon>
        <taxon>Chlorophyta</taxon>
        <taxon>Pyramimonadophyceae</taxon>
        <taxon>Pyramimonadales</taxon>
        <taxon>Pyramimonadaceae</taxon>
        <taxon>Cymbomonas</taxon>
    </lineage>
</organism>
<reference evidence="4 5" key="1">
    <citation type="journal article" date="2015" name="Genome Biol. Evol.">
        <title>Comparative Genomics of a Bacterivorous Green Alga Reveals Evolutionary Causalities and Consequences of Phago-Mixotrophic Mode of Nutrition.</title>
        <authorList>
            <person name="Burns J.A."/>
            <person name="Paasch A."/>
            <person name="Narechania A."/>
            <person name="Kim E."/>
        </authorList>
    </citation>
    <scope>NUCLEOTIDE SEQUENCE [LARGE SCALE GENOMIC DNA]</scope>
    <source>
        <strain evidence="4 5">PLY_AMNH</strain>
    </source>
</reference>
<dbReference type="PANTHER" id="PTHR45614">
    <property type="entry name" value="MYB PROTEIN-RELATED"/>
    <property type="match status" value="1"/>
</dbReference>
<dbReference type="PROSITE" id="PS50090">
    <property type="entry name" value="MYB_LIKE"/>
    <property type="match status" value="2"/>
</dbReference>
<dbReference type="AlphaFoldDB" id="A0AAE0L5F7"/>
<dbReference type="Pfam" id="PF13921">
    <property type="entry name" value="Myb_DNA-bind_6"/>
    <property type="match status" value="1"/>
</dbReference>
<dbReference type="InterPro" id="IPR050560">
    <property type="entry name" value="MYB_TF"/>
</dbReference>
<evidence type="ECO:0000313" key="4">
    <source>
        <dbReference type="EMBL" id="KAK3272763.1"/>
    </source>
</evidence>
<feature type="domain" description="HTH myb-type" evidence="3">
    <location>
        <begin position="19"/>
        <end position="66"/>
    </location>
</feature>
<feature type="domain" description="Myb-like" evidence="2">
    <location>
        <begin position="12"/>
        <end position="66"/>
    </location>
</feature>